<proteinExistence type="predicted"/>
<evidence type="ECO:0000313" key="2">
    <source>
        <dbReference type="Proteomes" id="UP000075809"/>
    </source>
</evidence>
<gene>
    <name evidence="1" type="ORF">ALC60_03740</name>
</gene>
<dbReference type="STRING" id="64791.A0A151XA55"/>
<dbReference type="Gene3D" id="3.40.630.30">
    <property type="match status" value="1"/>
</dbReference>
<dbReference type="EMBL" id="KQ982351">
    <property type="protein sequence ID" value="KYQ57219.1"/>
    <property type="molecule type" value="Genomic_DNA"/>
</dbReference>
<sequence>MLKIARFRDIWTKCPLTRLYTQKVNIGVIGVDLQKEIDKMQRIRPLGQPPKVWQQVEKKDKDGKLRKFTIQEIPEDRYEDAVQHMCTFFLADEPTCQCLNAVNDPLFIQDISTLWRLLVAQGISIAAFANDPNGGKPVIAGINTLGVDVKNKKDSISGYQFKSENCKHVLEIVSGTTKMVYEHYKVDKYLYAIGLSVDPDYRGYGLGKDILKIRDRIGPMYGVPATSTVFSSIISQKSAAGAGFEVLSIKNFADMIDKNGKEYFPGINSKDFKIMGKRLS</sequence>
<evidence type="ECO:0008006" key="3">
    <source>
        <dbReference type="Google" id="ProtNLM"/>
    </source>
</evidence>
<reference evidence="1 2" key="1">
    <citation type="submission" date="2015-09" db="EMBL/GenBank/DDBJ databases">
        <title>Trachymyrmex zeteki WGS genome.</title>
        <authorList>
            <person name="Nygaard S."/>
            <person name="Hu H."/>
            <person name="Boomsma J."/>
            <person name="Zhang G."/>
        </authorList>
    </citation>
    <scope>NUCLEOTIDE SEQUENCE [LARGE SCALE GENOMIC DNA]</scope>
    <source>
        <strain evidence="1">Tzet28-1</strain>
        <tissue evidence="1">Whole body</tissue>
    </source>
</reference>
<protein>
    <recommendedName>
        <fullName evidence="3">N-acetyltransferase domain-containing protein</fullName>
    </recommendedName>
</protein>
<keyword evidence="2" id="KW-1185">Reference proteome</keyword>
<dbReference type="Proteomes" id="UP000075809">
    <property type="component" value="Unassembled WGS sequence"/>
</dbReference>
<name>A0A151XA55_9HYME</name>
<organism evidence="1 2">
    <name type="scientific">Mycetomoellerius zeteki</name>
    <dbReference type="NCBI Taxonomy" id="64791"/>
    <lineage>
        <taxon>Eukaryota</taxon>
        <taxon>Metazoa</taxon>
        <taxon>Ecdysozoa</taxon>
        <taxon>Arthropoda</taxon>
        <taxon>Hexapoda</taxon>
        <taxon>Insecta</taxon>
        <taxon>Pterygota</taxon>
        <taxon>Neoptera</taxon>
        <taxon>Endopterygota</taxon>
        <taxon>Hymenoptera</taxon>
        <taxon>Apocrita</taxon>
        <taxon>Aculeata</taxon>
        <taxon>Formicoidea</taxon>
        <taxon>Formicidae</taxon>
        <taxon>Myrmicinae</taxon>
        <taxon>Mycetomoellerius</taxon>
    </lineage>
</organism>
<dbReference type="AlphaFoldDB" id="A0A151XA55"/>
<evidence type="ECO:0000313" key="1">
    <source>
        <dbReference type="EMBL" id="KYQ57219.1"/>
    </source>
</evidence>
<accession>A0A151XA55</accession>